<name>A0A6J4KCN3_9CYAN</name>
<organism evidence="1">
    <name type="scientific">uncultured Coleofasciculus sp</name>
    <dbReference type="NCBI Taxonomy" id="1267456"/>
    <lineage>
        <taxon>Bacteria</taxon>
        <taxon>Bacillati</taxon>
        <taxon>Cyanobacteriota</taxon>
        <taxon>Cyanophyceae</taxon>
        <taxon>Coleofasciculales</taxon>
        <taxon>Coleofasciculaceae</taxon>
        <taxon>Coleofasciculus</taxon>
        <taxon>environmental samples</taxon>
    </lineage>
</organism>
<accession>A0A6J4KCN3</accession>
<sequence length="51" mass="5375">MVTGRVFFGYGVETILSKADCPVAVITSSSLLLTSLGSKKAIAVAARYLLR</sequence>
<reference evidence="1" key="1">
    <citation type="submission" date="2020-02" db="EMBL/GenBank/DDBJ databases">
        <authorList>
            <person name="Meier V. D."/>
        </authorList>
    </citation>
    <scope>NUCLEOTIDE SEQUENCE</scope>
    <source>
        <strain evidence="1">AVDCRST_MAG92</strain>
    </source>
</reference>
<dbReference type="AlphaFoldDB" id="A0A6J4KCN3"/>
<dbReference type="EMBL" id="CADCTM010000897">
    <property type="protein sequence ID" value="CAA9302242.1"/>
    <property type="molecule type" value="Genomic_DNA"/>
</dbReference>
<protein>
    <submittedName>
        <fullName evidence="1">Uncharacterized protein</fullName>
    </submittedName>
</protein>
<evidence type="ECO:0000313" key="1">
    <source>
        <dbReference type="EMBL" id="CAA9302242.1"/>
    </source>
</evidence>
<proteinExistence type="predicted"/>
<gene>
    <name evidence="1" type="ORF">AVDCRST_MAG92-5219</name>
</gene>